<keyword evidence="1" id="KW-0812">Transmembrane</keyword>
<organism evidence="2">
    <name type="scientific">hydrothermal vent metagenome</name>
    <dbReference type="NCBI Taxonomy" id="652676"/>
    <lineage>
        <taxon>unclassified sequences</taxon>
        <taxon>metagenomes</taxon>
        <taxon>ecological metagenomes</taxon>
    </lineage>
</organism>
<keyword evidence="1" id="KW-0472">Membrane</keyword>
<protein>
    <submittedName>
        <fullName evidence="2">Uncharacterized protein</fullName>
    </submittedName>
</protein>
<accession>A0A3B0WF58</accession>
<feature type="transmembrane region" description="Helical" evidence="1">
    <location>
        <begin position="68"/>
        <end position="90"/>
    </location>
</feature>
<proteinExistence type="predicted"/>
<evidence type="ECO:0000256" key="1">
    <source>
        <dbReference type="SAM" id="Phobius"/>
    </source>
</evidence>
<keyword evidence="1" id="KW-1133">Transmembrane helix</keyword>
<evidence type="ECO:0000313" key="2">
    <source>
        <dbReference type="EMBL" id="VAW49892.1"/>
    </source>
</evidence>
<sequence>MIALIFYIGRTRIKKIDKVVYGCEFPNDNIVAVAIRTVNYGMPFLWKWHAKRSGLDGKIDGFDSHFRWPFVTALLMIPTMFIFMTLTMLFDKYVGIT</sequence>
<dbReference type="AlphaFoldDB" id="A0A3B0WF58"/>
<name>A0A3B0WF58_9ZZZZ</name>
<reference evidence="2" key="1">
    <citation type="submission" date="2018-06" db="EMBL/GenBank/DDBJ databases">
        <authorList>
            <person name="Zhirakovskaya E."/>
        </authorList>
    </citation>
    <scope>NUCLEOTIDE SEQUENCE</scope>
</reference>
<dbReference type="EMBL" id="UOFB01000408">
    <property type="protein sequence ID" value="VAW49892.1"/>
    <property type="molecule type" value="Genomic_DNA"/>
</dbReference>
<gene>
    <name evidence="2" type="ORF">MNBD_GAMMA04-169</name>
</gene>